<sequence>MKHVIIDIFHRQVLLNELTSCPSNVLCLLFVAVAPINRILDRFALVIMFYRPVVVHRHQTSGEEVVVMGSYK</sequence>
<dbReference type="AlphaFoldDB" id="A0A2P2NPG3"/>
<name>A0A2P2NPG3_RHIMU</name>
<reference evidence="1" key="1">
    <citation type="submission" date="2018-02" db="EMBL/GenBank/DDBJ databases">
        <title>Rhizophora mucronata_Transcriptome.</title>
        <authorList>
            <person name="Meera S.P."/>
            <person name="Sreeshan A."/>
            <person name="Augustine A."/>
        </authorList>
    </citation>
    <scope>NUCLEOTIDE SEQUENCE</scope>
    <source>
        <tissue evidence="1">Leaf</tissue>
    </source>
</reference>
<dbReference type="EMBL" id="GGEC01063851">
    <property type="protein sequence ID" value="MBX44335.1"/>
    <property type="molecule type" value="Transcribed_RNA"/>
</dbReference>
<organism evidence="1">
    <name type="scientific">Rhizophora mucronata</name>
    <name type="common">Asiatic mangrove</name>
    <dbReference type="NCBI Taxonomy" id="61149"/>
    <lineage>
        <taxon>Eukaryota</taxon>
        <taxon>Viridiplantae</taxon>
        <taxon>Streptophyta</taxon>
        <taxon>Embryophyta</taxon>
        <taxon>Tracheophyta</taxon>
        <taxon>Spermatophyta</taxon>
        <taxon>Magnoliopsida</taxon>
        <taxon>eudicotyledons</taxon>
        <taxon>Gunneridae</taxon>
        <taxon>Pentapetalae</taxon>
        <taxon>rosids</taxon>
        <taxon>fabids</taxon>
        <taxon>Malpighiales</taxon>
        <taxon>Rhizophoraceae</taxon>
        <taxon>Rhizophora</taxon>
    </lineage>
</organism>
<protein>
    <submittedName>
        <fullName evidence="1">Uncharacterized protein</fullName>
    </submittedName>
</protein>
<proteinExistence type="predicted"/>
<accession>A0A2P2NPG3</accession>
<evidence type="ECO:0000313" key="1">
    <source>
        <dbReference type="EMBL" id="MBX44335.1"/>
    </source>
</evidence>